<name>A0A917WMW4_9ACTN</name>
<organism evidence="1 2">
    <name type="scientific">Nakamurella endophytica</name>
    <dbReference type="NCBI Taxonomy" id="1748367"/>
    <lineage>
        <taxon>Bacteria</taxon>
        <taxon>Bacillati</taxon>
        <taxon>Actinomycetota</taxon>
        <taxon>Actinomycetes</taxon>
        <taxon>Nakamurellales</taxon>
        <taxon>Nakamurellaceae</taxon>
        <taxon>Nakamurella</taxon>
    </lineage>
</organism>
<dbReference type="RefSeq" id="WP_188944636.1">
    <property type="nucleotide sequence ID" value="NZ_BMNA01000015.1"/>
</dbReference>
<keyword evidence="2" id="KW-1185">Reference proteome</keyword>
<protein>
    <recommendedName>
        <fullName evidence="3">MinD-like ATPase involved in chromosome partitioning or flagellar assembly</fullName>
    </recommendedName>
</protein>
<evidence type="ECO:0000313" key="1">
    <source>
        <dbReference type="EMBL" id="GGM15990.1"/>
    </source>
</evidence>
<dbReference type="Gene3D" id="3.40.50.300">
    <property type="entry name" value="P-loop containing nucleotide triphosphate hydrolases"/>
    <property type="match status" value="1"/>
</dbReference>
<dbReference type="GO" id="GO:0005524">
    <property type="term" value="F:ATP binding"/>
    <property type="evidence" value="ECO:0007669"/>
    <property type="project" value="TreeGrafter"/>
</dbReference>
<dbReference type="AlphaFoldDB" id="A0A917WMW4"/>
<accession>A0A917WMW4</accession>
<dbReference type="GO" id="GO:0009898">
    <property type="term" value="C:cytoplasmic side of plasma membrane"/>
    <property type="evidence" value="ECO:0007669"/>
    <property type="project" value="TreeGrafter"/>
</dbReference>
<sequence>MAVELTEAAQQQALWGEVSAEWSALEAAAYARMPGVASRTVTVVSGKGGGNSTTTAAALVHFLSLVVPRLTVGVDLDPTIGKLRRRLAGQADPDVKALTEFVADAEQVVFPSELMSYLQVASGRVHLMHHDRARRAAVRAMRRPELDVSLARLSQLAQLVVTDLGKQLLDDCAQAGLHAADHLAIGALSTVDSLESTHQLLEELREDDLDDLVAGATVVLGVENPGVDLEELRPAIDWLAESCGGVFVVPYDPALHGGGLINWNELTRESNLGFLRACNHVAGCLARPARHTAGVPARPGRAA</sequence>
<dbReference type="EMBL" id="BMNA01000015">
    <property type="protein sequence ID" value="GGM15990.1"/>
    <property type="molecule type" value="Genomic_DNA"/>
</dbReference>
<evidence type="ECO:0000313" key="2">
    <source>
        <dbReference type="Proteomes" id="UP000655208"/>
    </source>
</evidence>
<dbReference type="InterPro" id="IPR050625">
    <property type="entry name" value="ParA/MinD_ATPase"/>
</dbReference>
<dbReference type="GO" id="GO:0005829">
    <property type="term" value="C:cytosol"/>
    <property type="evidence" value="ECO:0007669"/>
    <property type="project" value="TreeGrafter"/>
</dbReference>
<comment type="caution">
    <text evidence="1">The sequence shown here is derived from an EMBL/GenBank/DDBJ whole genome shotgun (WGS) entry which is preliminary data.</text>
</comment>
<reference evidence="1" key="2">
    <citation type="submission" date="2020-09" db="EMBL/GenBank/DDBJ databases">
        <authorList>
            <person name="Sun Q."/>
            <person name="Zhou Y."/>
        </authorList>
    </citation>
    <scope>NUCLEOTIDE SEQUENCE</scope>
    <source>
        <strain evidence="1">CGMCC 4.7308</strain>
    </source>
</reference>
<dbReference type="PANTHER" id="PTHR43384:SF14">
    <property type="entry name" value="ESX-1 SECRETION-ASSOCIATED PROTEIN ESPI"/>
    <property type="match status" value="1"/>
</dbReference>
<gene>
    <name evidence="1" type="ORF">GCM10011594_39990</name>
</gene>
<dbReference type="GO" id="GO:0016887">
    <property type="term" value="F:ATP hydrolysis activity"/>
    <property type="evidence" value="ECO:0007669"/>
    <property type="project" value="TreeGrafter"/>
</dbReference>
<dbReference type="PANTHER" id="PTHR43384">
    <property type="entry name" value="SEPTUM SITE-DETERMINING PROTEIN MIND HOMOLOG, CHLOROPLASTIC-RELATED"/>
    <property type="match status" value="1"/>
</dbReference>
<dbReference type="Proteomes" id="UP000655208">
    <property type="component" value="Unassembled WGS sequence"/>
</dbReference>
<evidence type="ECO:0008006" key="3">
    <source>
        <dbReference type="Google" id="ProtNLM"/>
    </source>
</evidence>
<dbReference type="SUPFAM" id="SSF52540">
    <property type="entry name" value="P-loop containing nucleoside triphosphate hydrolases"/>
    <property type="match status" value="1"/>
</dbReference>
<reference evidence="1" key="1">
    <citation type="journal article" date="2014" name="Int. J. Syst. Evol. Microbiol.">
        <title>Complete genome sequence of Corynebacterium casei LMG S-19264T (=DSM 44701T), isolated from a smear-ripened cheese.</title>
        <authorList>
            <consortium name="US DOE Joint Genome Institute (JGI-PGF)"/>
            <person name="Walter F."/>
            <person name="Albersmeier A."/>
            <person name="Kalinowski J."/>
            <person name="Ruckert C."/>
        </authorList>
    </citation>
    <scope>NUCLEOTIDE SEQUENCE</scope>
    <source>
        <strain evidence="1">CGMCC 4.7308</strain>
    </source>
</reference>
<proteinExistence type="predicted"/>
<dbReference type="InterPro" id="IPR027417">
    <property type="entry name" value="P-loop_NTPase"/>
</dbReference>
<dbReference type="GO" id="GO:0051782">
    <property type="term" value="P:negative regulation of cell division"/>
    <property type="evidence" value="ECO:0007669"/>
    <property type="project" value="TreeGrafter"/>
</dbReference>